<dbReference type="InterPro" id="IPR001867">
    <property type="entry name" value="OmpR/PhoB-type_DNA-bd"/>
</dbReference>
<proteinExistence type="predicted"/>
<keyword evidence="1 2" id="KW-0238">DNA-binding</keyword>
<gene>
    <name evidence="5" type="ORF">FNA46_14455</name>
</gene>
<sequence>MNHCPRAPIMLSDRFCLSISERTLYRDGEPVRIGARALEILLVLAEQPGALVSKNELLSRVWPQQFVDETALRVHLSMLRRLLASDGDERRRIVNENGRGYRLVLPTGEPEVSAPTQRGIIRSTLPVAIASMLGRDEMVARAAELMATRRLLSLCGPGGVGKTTLALAVATAFSAAHAMPALFVDLSALGGDPASLYAALARQVLPGGEPVDGWAVYRLHEAVTAPLRAAPLLIVLDNCEHVIDAAAAFAEGLLATLPHLVILATSREPLRAAGEWVLQVPPLGLPPEGAPSAPVQLRQSPAIRLFIERAQAVRPDFNPATADLAAIGRLCHQLDGLPLAIEMAAARLATSNLAELTGLLQGGLSTLTHARRTAPERHRSLAALAEWSLDLLSAAERDVFERLCVFCGPFSLKDALGVLEDARDDVTPLMDAIAALVARSLVVAQQAGGETRYRILKTLRGPGLARLANRSAGRAAMRQVCRAHARHVLTEARRGTAQARSIGMFEPVPALLEEMRAALAWASGPEGDSALAAALVVSSSRLLRELSMPFACLDLRGTKLACLSRSVGVTGPPPRLVETRRPPPPGPFPGRPRGDPPRLFEPRLILADLG</sequence>
<dbReference type="PANTHER" id="PTHR47691:SF3">
    <property type="entry name" value="HTH-TYPE TRANSCRIPTIONAL REGULATOR RV0890C-RELATED"/>
    <property type="match status" value="1"/>
</dbReference>
<name>A0A549T7G0_9HYPH</name>
<dbReference type="PRINTS" id="PR00364">
    <property type="entry name" value="DISEASERSIST"/>
</dbReference>
<evidence type="ECO:0000256" key="3">
    <source>
        <dbReference type="SAM" id="MobiDB-lite"/>
    </source>
</evidence>
<dbReference type="InterPro" id="IPR036388">
    <property type="entry name" value="WH-like_DNA-bd_sf"/>
</dbReference>
<dbReference type="Pfam" id="PF13401">
    <property type="entry name" value="AAA_22"/>
    <property type="match status" value="1"/>
</dbReference>
<organism evidence="5 6">
    <name type="scientific">Rhizobium straminoryzae</name>
    <dbReference type="NCBI Taxonomy" id="1387186"/>
    <lineage>
        <taxon>Bacteria</taxon>
        <taxon>Pseudomonadati</taxon>
        <taxon>Pseudomonadota</taxon>
        <taxon>Alphaproteobacteria</taxon>
        <taxon>Hyphomicrobiales</taxon>
        <taxon>Rhizobiaceae</taxon>
        <taxon>Rhizobium/Agrobacterium group</taxon>
        <taxon>Rhizobium</taxon>
    </lineage>
</organism>
<dbReference type="InterPro" id="IPR049945">
    <property type="entry name" value="AAA_22"/>
</dbReference>
<dbReference type="InterPro" id="IPR058852">
    <property type="entry name" value="HTH_77"/>
</dbReference>
<accession>A0A549T7G0</accession>
<dbReference type="GO" id="GO:0006355">
    <property type="term" value="P:regulation of DNA-templated transcription"/>
    <property type="evidence" value="ECO:0007669"/>
    <property type="project" value="InterPro"/>
</dbReference>
<evidence type="ECO:0000256" key="2">
    <source>
        <dbReference type="PROSITE-ProRule" id="PRU01091"/>
    </source>
</evidence>
<evidence type="ECO:0000313" key="5">
    <source>
        <dbReference type="EMBL" id="TRL37811.1"/>
    </source>
</evidence>
<dbReference type="RefSeq" id="WP_143125917.1">
    <property type="nucleotide sequence ID" value="NZ_VJMG01000038.1"/>
</dbReference>
<dbReference type="CDD" id="cd00383">
    <property type="entry name" value="trans_reg_C"/>
    <property type="match status" value="1"/>
</dbReference>
<dbReference type="Gene3D" id="1.10.10.10">
    <property type="entry name" value="Winged helix-like DNA-binding domain superfamily/Winged helix DNA-binding domain"/>
    <property type="match status" value="1"/>
</dbReference>
<dbReference type="Pfam" id="PF25872">
    <property type="entry name" value="HTH_77"/>
    <property type="match status" value="1"/>
</dbReference>
<comment type="caution">
    <text evidence="5">The sequence shown here is derived from an EMBL/GenBank/DDBJ whole genome shotgun (WGS) entry which is preliminary data.</text>
</comment>
<dbReference type="GO" id="GO:0016887">
    <property type="term" value="F:ATP hydrolysis activity"/>
    <property type="evidence" value="ECO:0007669"/>
    <property type="project" value="InterPro"/>
</dbReference>
<dbReference type="EMBL" id="VJMG01000038">
    <property type="protein sequence ID" value="TRL37811.1"/>
    <property type="molecule type" value="Genomic_DNA"/>
</dbReference>
<protein>
    <submittedName>
        <fullName evidence="5">AAA family ATPase</fullName>
    </submittedName>
</protein>
<feature type="DNA-binding region" description="OmpR/PhoB-type" evidence="2">
    <location>
        <begin position="7"/>
        <end position="105"/>
    </location>
</feature>
<evidence type="ECO:0000256" key="1">
    <source>
        <dbReference type="ARBA" id="ARBA00023125"/>
    </source>
</evidence>
<dbReference type="SMART" id="SM00862">
    <property type="entry name" value="Trans_reg_C"/>
    <property type="match status" value="1"/>
</dbReference>
<dbReference type="SUPFAM" id="SSF46894">
    <property type="entry name" value="C-terminal effector domain of the bipartite response regulators"/>
    <property type="match status" value="1"/>
</dbReference>
<dbReference type="InterPro" id="IPR016032">
    <property type="entry name" value="Sig_transdc_resp-reg_C-effctor"/>
</dbReference>
<dbReference type="Proteomes" id="UP000316801">
    <property type="component" value="Unassembled WGS sequence"/>
</dbReference>
<dbReference type="Pfam" id="PF00486">
    <property type="entry name" value="Trans_reg_C"/>
    <property type="match status" value="1"/>
</dbReference>
<evidence type="ECO:0000313" key="6">
    <source>
        <dbReference type="Proteomes" id="UP000316801"/>
    </source>
</evidence>
<feature type="region of interest" description="Disordered" evidence="3">
    <location>
        <begin position="571"/>
        <end position="599"/>
    </location>
</feature>
<dbReference type="PROSITE" id="PS51755">
    <property type="entry name" value="OMPR_PHOB"/>
    <property type="match status" value="1"/>
</dbReference>
<dbReference type="SUPFAM" id="SSF52540">
    <property type="entry name" value="P-loop containing nucleoside triphosphate hydrolases"/>
    <property type="match status" value="1"/>
</dbReference>
<dbReference type="AlphaFoldDB" id="A0A549T7G0"/>
<evidence type="ECO:0000259" key="4">
    <source>
        <dbReference type="PROSITE" id="PS51755"/>
    </source>
</evidence>
<dbReference type="PANTHER" id="PTHR47691">
    <property type="entry name" value="REGULATOR-RELATED"/>
    <property type="match status" value="1"/>
</dbReference>
<dbReference type="GO" id="GO:0000160">
    <property type="term" value="P:phosphorelay signal transduction system"/>
    <property type="evidence" value="ECO:0007669"/>
    <property type="project" value="InterPro"/>
</dbReference>
<feature type="domain" description="OmpR/PhoB-type" evidence="4">
    <location>
        <begin position="7"/>
        <end position="105"/>
    </location>
</feature>
<dbReference type="GO" id="GO:0003677">
    <property type="term" value="F:DNA binding"/>
    <property type="evidence" value="ECO:0007669"/>
    <property type="project" value="UniProtKB-UniRule"/>
</dbReference>
<dbReference type="Gene3D" id="3.40.50.300">
    <property type="entry name" value="P-loop containing nucleotide triphosphate hydrolases"/>
    <property type="match status" value="1"/>
</dbReference>
<reference evidence="5 6" key="1">
    <citation type="submission" date="2019-07" db="EMBL/GenBank/DDBJ databases">
        <title>Ln-dependent methylotrophs.</title>
        <authorList>
            <person name="Tani A."/>
        </authorList>
    </citation>
    <scope>NUCLEOTIDE SEQUENCE [LARGE SCALE GENOMIC DNA]</scope>
    <source>
        <strain evidence="5 6">SM12</strain>
    </source>
</reference>
<dbReference type="InterPro" id="IPR027417">
    <property type="entry name" value="P-loop_NTPase"/>
</dbReference>
<keyword evidence="6" id="KW-1185">Reference proteome</keyword>